<reference evidence="2" key="1">
    <citation type="journal article" date="2020" name="Fungal Divers.">
        <title>Resolving the Mortierellaceae phylogeny through synthesis of multi-gene phylogenetics and phylogenomics.</title>
        <authorList>
            <person name="Vandepol N."/>
            <person name="Liber J."/>
            <person name="Desiro A."/>
            <person name="Na H."/>
            <person name="Kennedy M."/>
            <person name="Barry K."/>
            <person name="Grigoriev I.V."/>
            <person name="Miller A.N."/>
            <person name="O'Donnell K."/>
            <person name="Stajich J.E."/>
            <person name="Bonito G."/>
        </authorList>
    </citation>
    <scope>NUCLEOTIDE SEQUENCE</scope>
    <source>
        <strain evidence="2">NVP60</strain>
    </source>
</reference>
<feature type="region of interest" description="Disordered" evidence="1">
    <location>
        <begin position="78"/>
        <end position="101"/>
    </location>
</feature>
<evidence type="ECO:0000313" key="3">
    <source>
        <dbReference type="Proteomes" id="UP000823405"/>
    </source>
</evidence>
<feature type="compositionally biased region" description="Low complexity" evidence="1">
    <location>
        <begin position="30"/>
        <end position="42"/>
    </location>
</feature>
<feature type="compositionally biased region" description="Polar residues" evidence="1">
    <location>
        <begin position="1"/>
        <end position="29"/>
    </location>
</feature>
<name>A0A9P6QR36_9FUNG</name>
<sequence length="203" mass="22960">MTATRSTHSTKRLANSSGPSADQSQQSQNAPEESAHSSPHPSLSGNLSEEECSENEADYSRYYSQNPLSTIGEYPEAERALSPETAQASVSAQATEPVQSSTALPINAATAETSRIHSDQLAAFVQQYQVLCERRKLVHEKLVECKSEQEHNLLMRTMQETQRQEHELRYMLEIRQAWDKYSSYYEQRMEFLISTAYPQPPPM</sequence>
<feature type="compositionally biased region" description="Acidic residues" evidence="1">
    <location>
        <begin position="48"/>
        <end position="57"/>
    </location>
</feature>
<evidence type="ECO:0000313" key="2">
    <source>
        <dbReference type="EMBL" id="KAG0280501.1"/>
    </source>
</evidence>
<dbReference type="Proteomes" id="UP000823405">
    <property type="component" value="Unassembled WGS sequence"/>
</dbReference>
<evidence type="ECO:0000256" key="1">
    <source>
        <dbReference type="SAM" id="MobiDB-lite"/>
    </source>
</evidence>
<dbReference type="EMBL" id="JAAAIN010004498">
    <property type="protein sequence ID" value="KAG0280501.1"/>
    <property type="molecule type" value="Genomic_DNA"/>
</dbReference>
<keyword evidence="3" id="KW-1185">Reference proteome</keyword>
<accession>A0A9P6QR36</accession>
<gene>
    <name evidence="2" type="ORF">BGZ97_009378</name>
</gene>
<feature type="compositionally biased region" description="Polar residues" evidence="1">
    <location>
        <begin position="84"/>
        <end position="101"/>
    </location>
</feature>
<comment type="caution">
    <text evidence="2">The sequence shown here is derived from an EMBL/GenBank/DDBJ whole genome shotgun (WGS) entry which is preliminary data.</text>
</comment>
<organism evidence="2 3">
    <name type="scientific">Linnemannia gamsii</name>
    <dbReference type="NCBI Taxonomy" id="64522"/>
    <lineage>
        <taxon>Eukaryota</taxon>
        <taxon>Fungi</taxon>
        <taxon>Fungi incertae sedis</taxon>
        <taxon>Mucoromycota</taxon>
        <taxon>Mortierellomycotina</taxon>
        <taxon>Mortierellomycetes</taxon>
        <taxon>Mortierellales</taxon>
        <taxon>Mortierellaceae</taxon>
        <taxon>Linnemannia</taxon>
    </lineage>
</organism>
<dbReference type="AlphaFoldDB" id="A0A9P6QR36"/>
<feature type="region of interest" description="Disordered" evidence="1">
    <location>
        <begin position="1"/>
        <end position="58"/>
    </location>
</feature>
<protein>
    <submittedName>
        <fullName evidence="2">Uncharacterized protein</fullName>
    </submittedName>
</protein>
<proteinExistence type="predicted"/>